<comment type="caution">
    <text evidence="1">The sequence shown here is derived from an EMBL/GenBank/DDBJ whole genome shotgun (WGS) entry which is preliminary data.</text>
</comment>
<reference evidence="1 2" key="1">
    <citation type="submission" date="2024-01" db="EMBL/GenBank/DDBJ databases">
        <title>Hyphobacterium bacterium isolated from marine sediment.</title>
        <authorList>
            <person name="Zhao S."/>
        </authorList>
    </citation>
    <scope>NUCLEOTIDE SEQUENCE [LARGE SCALE GENOMIC DNA]</scope>
    <source>
        <strain evidence="2">HN65</strain>
    </source>
</reference>
<sequence>MISHLFAAVLLQAATDPLIENALQVSGPEGEYVVYFEADGSYSTNVGISGNWHMEGDQFCVARATGEANCQPLMDDLSVGDSWTGQNANGDDVTFTLVARD</sequence>
<dbReference type="RefSeq" id="WP_330199269.1">
    <property type="nucleotide sequence ID" value="NZ_JAZDRP010000005.1"/>
</dbReference>
<dbReference type="Proteomes" id="UP001354971">
    <property type="component" value="Unassembled WGS sequence"/>
</dbReference>
<dbReference type="EMBL" id="JAZDRP010000005">
    <property type="protein sequence ID" value="MEE2526606.1"/>
    <property type="molecule type" value="Genomic_DNA"/>
</dbReference>
<evidence type="ECO:0000313" key="1">
    <source>
        <dbReference type="EMBL" id="MEE2526606.1"/>
    </source>
</evidence>
<gene>
    <name evidence="1" type="ORF">V0U79_09525</name>
</gene>
<keyword evidence="2" id="KW-1185">Reference proteome</keyword>
<name>A0ABU7LSI5_9PROT</name>
<organism evidence="1 2">
    <name type="scientific">Hyphobacterium lacteum</name>
    <dbReference type="NCBI Taxonomy" id="3116575"/>
    <lineage>
        <taxon>Bacteria</taxon>
        <taxon>Pseudomonadati</taxon>
        <taxon>Pseudomonadota</taxon>
        <taxon>Alphaproteobacteria</taxon>
        <taxon>Maricaulales</taxon>
        <taxon>Maricaulaceae</taxon>
        <taxon>Hyphobacterium</taxon>
    </lineage>
</organism>
<evidence type="ECO:0000313" key="2">
    <source>
        <dbReference type="Proteomes" id="UP001354971"/>
    </source>
</evidence>
<proteinExistence type="predicted"/>
<accession>A0ABU7LSI5</accession>
<protein>
    <submittedName>
        <fullName evidence="1">Uncharacterized protein</fullName>
    </submittedName>
</protein>